<accession>A0ABY3W968</accession>
<evidence type="ECO:0000313" key="2">
    <source>
        <dbReference type="Proteomes" id="UP000829069"/>
    </source>
</evidence>
<dbReference type="Proteomes" id="UP000829069">
    <property type="component" value="Chromosome"/>
</dbReference>
<keyword evidence="2" id="KW-1185">Reference proteome</keyword>
<dbReference type="RefSeq" id="WP_241914756.1">
    <property type="nucleotide sequence ID" value="NZ_CP093326.1"/>
</dbReference>
<reference evidence="1 2" key="1">
    <citation type="submission" date="2022-03" db="EMBL/GenBank/DDBJ databases">
        <title>Isotopic signatures of nitrous oxide derived from detoxification processes.</title>
        <authorList>
            <person name="Behrendt U."/>
            <person name="Buchen C."/>
            <person name="Well R."/>
            <person name="Ulrich A."/>
            <person name="Rohe L."/>
            <person name="Kolb S."/>
            <person name="Schloter M."/>
            <person name="Horn M.A."/>
            <person name="Augustin J."/>
        </authorList>
    </citation>
    <scope>NUCLEOTIDE SEQUENCE [LARGE SCALE GENOMIC DNA]</scope>
    <source>
        <strain evidence="1 2">S4-C24</strain>
    </source>
</reference>
<evidence type="ECO:0000313" key="1">
    <source>
        <dbReference type="EMBL" id="UNK46870.1"/>
    </source>
</evidence>
<protein>
    <submittedName>
        <fullName evidence="1">Uncharacterized protein</fullName>
    </submittedName>
</protein>
<gene>
    <name evidence="1" type="ORF">MNQ99_05815</name>
</gene>
<dbReference type="EMBL" id="CP093326">
    <property type="protein sequence ID" value="UNK46870.1"/>
    <property type="molecule type" value="Genomic_DNA"/>
</dbReference>
<name>A0ABY3W968_9MICC</name>
<proteinExistence type="predicted"/>
<sequence length="59" mass="6650">MSIPCDWSDIDTDACQAEIQAELGELIAASNRVHRGWQALWEEVAVPAPAWQKDMRRLA</sequence>
<organism evidence="1 2">
    <name type="scientific">Arthrobacter sulfonylureivorans</name>
    <dbReference type="NCBI Taxonomy" id="2486855"/>
    <lineage>
        <taxon>Bacteria</taxon>
        <taxon>Bacillati</taxon>
        <taxon>Actinomycetota</taxon>
        <taxon>Actinomycetes</taxon>
        <taxon>Micrococcales</taxon>
        <taxon>Micrococcaceae</taxon>
        <taxon>Arthrobacter</taxon>
    </lineage>
</organism>